<dbReference type="Pfam" id="PF00910">
    <property type="entry name" value="RNA_helicase"/>
    <property type="match status" value="1"/>
</dbReference>
<dbReference type="Pfam" id="PF00680">
    <property type="entry name" value="RdRP_1"/>
    <property type="match status" value="1"/>
</dbReference>
<evidence type="ECO:0000256" key="30">
    <source>
        <dbReference type="ARBA" id="ARBA00023296"/>
    </source>
</evidence>
<dbReference type="Gene3D" id="3.30.70.270">
    <property type="match status" value="1"/>
</dbReference>
<dbReference type="SUPFAM" id="SSF52540">
    <property type="entry name" value="P-loop containing nucleoside triphosphate hydrolases"/>
    <property type="match status" value="1"/>
</dbReference>
<evidence type="ECO:0000256" key="11">
    <source>
        <dbReference type="ARBA" id="ARBA00022670"/>
    </source>
</evidence>
<keyword evidence="7" id="KW-0191">Covalent protein-RNA linkage</keyword>
<keyword evidence="11" id="KW-0645">Protease</keyword>
<name>A0A1C9LUM6_9PICO</name>
<dbReference type="Pfam" id="PF00073">
    <property type="entry name" value="Rhv"/>
    <property type="match status" value="2"/>
</dbReference>
<dbReference type="GO" id="GO:0006508">
    <property type="term" value="P:proteolysis"/>
    <property type="evidence" value="ECO:0007669"/>
    <property type="project" value="UniProtKB-KW"/>
</dbReference>
<feature type="domain" description="RdRp catalytic" evidence="32">
    <location>
        <begin position="2245"/>
        <end position="2362"/>
    </location>
</feature>
<keyword evidence="19" id="KW-0347">Helicase</keyword>
<dbReference type="InterPro" id="IPR004004">
    <property type="entry name" value="Helic/Pol/Pept_Calicivir-typ"/>
</dbReference>
<keyword evidence="17" id="KW-0378">Hydrolase</keyword>
<dbReference type="PROSITE" id="PS51874">
    <property type="entry name" value="PCV_3C_PRO"/>
    <property type="match status" value="1"/>
</dbReference>
<dbReference type="InterPro" id="IPR027417">
    <property type="entry name" value="P-loop_NTPase"/>
</dbReference>
<evidence type="ECO:0000256" key="13">
    <source>
        <dbReference type="ARBA" id="ARBA00022695"/>
    </source>
</evidence>
<keyword evidence="28" id="KW-1035">Host cytoplasm</keyword>
<dbReference type="GO" id="GO:0003724">
    <property type="term" value="F:RNA helicase activity"/>
    <property type="evidence" value="ECO:0007669"/>
    <property type="project" value="InterPro"/>
</dbReference>
<proteinExistence type="predicted"/>
<evidence type="ECO:0000256" key="17">
    <source>
        <dbReference type="ARBA" id="ARBA00022801"/>
    </source>
</evidence>
<evidence type="ECO:0000256" key="18">
    <source>
        <dbReference type="ARBA" id="ARBA00022804"/>
    </source>
</evidence>
<keyword evidence="8" id="KW-0597">Phosphoprotein</keyword>
<evidence type="ECO:0000256" key="3">
    <source>
        <dbReference type="ARBA" id="ARBA00020107"/>
    </source>
</evidence>
<keyword evidence="22" id="KW-0946">Virion</keyword>
<dbReference type="Pfam" id="PF00548">
    <property type="entry name" value="Peptidase_C3"/>
    <property type="match status" value="1"/>
</dbReference>
<evidence type="ECO:0000256" key="28">
    <source>
        <dbReference type="ARBA" id="ARBA00023200"/>
    </source>
</evidence>
<dbReference type="InterPro" id="IPR043504">
    <property type="entry name" value="Peptidase_S1_PA_chymotrypsin"/>
</dbReference>
<dbReference type="InterPro" id="IPR007094">
    <property type="entry name" value="RNA-dir_pol_PSvirus"/>
</dbReference>
<dbReference type="Gene3D" id="2.40.10.10">
    <property type="entry name" value="Trypsin-like serine proteases"/>
    <property type="match status" value="2"/>
</dbReference>
<keyword evidence="5" id="KW-0696">RNA-directed RNA polymerase</keyword>
<keyword evidence="24" id="KW-0693">Viral RNA replication</keyword>
<evidence type="ECO:0000256" key="8">
    <source>
        <dbReference type="ARBA" id="ARBA00022553"/>
    </source>
</evidence>
<evidence type="ECO:0000256" key="2">
    <source>
        <dbReference type="ARBA" id="ARBA00004328"/>
    </source>
</evidence>
<dbReference type="GO" id="GO:0006351">
    <property type="term" value="P:DNA-templated transcription"/>
    <property type="evidence" value="ECO:0007669"/>
    <property type="project" value="InterPro"/>
</dbReference>
<keyword evidence="16" id="KW-0547">Nucleotide-binding</keyword>
<evidence type="ECO:0000256" key="15">
    <source>
        <dbReference type="ARBA" id="ARBA00022707"/>
    </source>
</evidence>
<evidence type="ECO:0000256" key="6">
    <source>
        <dbReference type="ARBA" id="ARBA00022488"/>
    </source>
</evidence>
<evidence type="ECO:0000256" key="23">
    <source>
        <dbReference type="ARBA" id="ARBA00022870"/>
    </source>
</evidence>
<keyword evidence="21" id="KW-0067">ATP-binding</keyword>
<evidence type="ECO:0000256" key="27">
    <source>
        <dbReference type="ARBA" id="ARBA00023136"/>
    </source>
</evidence>
<keyword evidence="31" id="KW-0407">Ion channel</keyword>
<dbReference type="InterPro" id="IPR043502">
    <property type="entry name" value="DNA/RNA_pol_sf"/>
</dbReference>
<dbReference type="PROSITE" id="PS50507">
    <property type="entry name" value="RDRP_SSRNA_POS"/>
    <property type="match status" value="1"/>
</dbReference>
<dbReference type="InterPro" id="IPR001205">
    <property type="entry name" value="RNA-dir_pol_C"/>
</dbReference>
<organism evidence="35">
    <name type="scientific">Rosavirus B</name>
    <dbReference type="NCBI Taxonomy" id="1902501"/>
    <lineage>
        <taxon>Viruses</taxon>
        <taxon>Riboviria</taxon>
        <taxon>Orthornavirae</taxon>
        <taxon>Pisuviricota</taxon>
        <taxon>Pisoniviricetes</taxon>
        <taxon>Picornavirales</taxon>
        <taxon>Picornaviridae</taxon>
        <taxon>Kodimesavirinae</taxon>
        <taxon>Rosavirus</taxon>
        <taxon>Rosavirus brorati</taxon>
    </lineage>
</organism>
<evidence type="ECO:0000256" key="1">
    <source>
        <dbReference type="ARBA" id="ARBA00004295"/>
    </source>
</evidence>
<keyword evidence="23" id="KW-1043">Host membrane</keyword>
<evidence type="ECO:0000256" key="9">
    <source>
        <dbReference type="ARBA" id="ARBA00022561"/>
    </source>
</evidence>
<evidence type="ECO:0000256" key="29">
    <source>
        <dbReference type="ARBA" id="ARBA00023288"/>
    </source>
</evidence>
<dbReference type="PROSITE" id="PS51218">
    <property type="entry name" value="SF3_HELICASE_2"/>
    <property type="match status" value="1"/>
</dbReference>
<dbReference type="GO" id="GO:0019062">
    <property type="term" value="P:virion attachment to host cell"/>
    <property type="evidence" value="ECO:0007669"/>
    <property type="project" value="UniProtKB-KW"/>
</dbReference>
<dbReference type="CDD" id="cd23221">
    <property type="entry name" value="Rosavirus_RdRp"/>
    <property type="match status" value="1"/>
</dbReference>
<dbReference type="InterPro" id="IPR009003">
    <property type="entry name" value="Peptidase_S1_PA"/>
</dbReference>
<evidence type="ECO:0000256" key="25">
    <source>
        <dbReference type="ARBA" id="ARBA00023039"/>
    </source>
</evidence>
<keyword evidence="14" id="KW-1143">T=pseudo3 icosahedral capsid protein</keyword>
<keyword evidence="18" id="KW-1161">Viral attachment to host cell</keyword>
<evidence type="ECO:0000256" key="22">
    <source>
        <dbReference type="ARBA" id="ARBA00022844"/>
    </source>
</evidence>
<keyword evidence="15" id="KW-0519">Myristate</keyword>
<evidence type="ECO:0000256" key="21">
    <source>
        <dbReference type="ARBA" id="ARBA00022840"/>
    </source>
</evidence>
<dbReference type="GO" id="GO:0034220">
    <property type="term" value="P:monoatomic ion transmembrane transport"/>
    <property type="evidence" value="ECO:0007669"/>
    <property type="project" value="UniProtKB-KW"/>
</dbReference>
<dbReference type="InterPro" id="IPR001676">
    <property type="entry name" value="Picornavirus_capsid"/>
</dbReference>
<dbReference type="GO" id="GO:0003968">
    <property type="term" value="F:RNA-directed RNA polymerase activity"/>
    <property type="evidence" value="ECO:0007669"/>
    <property type="project" value="UniProtKB-KW"/>
</dbReference>
<dbReference type="GO" id="GO:0039694">
    <property type="term" value="P:viral RNA genome replication"/>
    <property type="evidence" value="ECO:0007669"/>
    <property type="project" value="InterPro"/>
</dbReference>
<evidence type="ECO:0000256" key="24">
    <source>
        <dbReference type="ARBA" id="ARBA00022953"/>
    </source>
</evidence>
<keyword evidence="4" id="KW-0813">Transport</keyword>
<keyword evidence="25" id="KW-1182">Viral ion channel</keyword>
<dbReference type="InterPro" id="IPR043128">
    <property type="entry name" value="Rev_trsase/Diguanyl_cyclase"/>
</dbReference>
<dbReference type="SUPFAM" id="SSF56672">
    <property type="entry name" value="DNA/RNA polymerases"/>
    <property type="match status" value="1"/>
</dbReference>
<evidence type="ECO:0000256" key="26">
    <source>
        <dbReference type="ARBA" id="ARBA00023065"/>
    </source>
</evidence>
<feature type="domain" description="SF3 helicase" evidence="33">
    <location>
        <begin position="1460"/>
        <end position="1627"/>
    </location>
</feature>
<dbReference type="GO" id="GO:0003723">
    <property type="term" value="F:RNA binding"/>
    <property type="evidence" value="ECO:0007669"/>
    <property type="project" value="InterPro"/>
</dbReference>
<protein>
    <recommendedName>
        <fullName evidence="3">Genome polyprotein</fullName>
    </recommendedName>
</protein>
<comment type="subcellular location">
    <subcellularLocation>
        <location evidence="1">Host cytoplasmic vesicle membrane</location>
        <topology evidence="1">Peripheral membrane protein</topology>
        <orientation evidence="1">Cytoplasmic side</orientation>
    </subcellularLocation>
    <subcellularLocation>
        <location evidence="2">Virion</location>
    </subcellularLocation>
</comment>
<dbReference type="GO" id="GO:0005198">
    <property type="term" value="F:structural molecule activity"/>
    <property type="evidence" value="ECO:0007669"/>
    <property type="project" value="InterPro"/>
</dbReference>
<dbReference type="Gene3D" id="2.60.120.20">
    <property type="match status" value="3"/>
</dbReference>
<dbReference type="InterPro" id="IPR033703">
    <property type="entry name" value="Rhv-like"/>
</dbReference>
<dbReference type="InterPro" id="IPR059138">
    <property type="entry name" value="Pico_VP1"/>
</dbReference>
<dbReference type="GO" id="GO:0044162">
    <property type="term" value="C:host cell cytoplasmic vesicle membrane"/>
    <property type="evidence" value="ECO:0007669"/>
    <property type="project" value="UniProtKB-SubCell"/>
</dbReference>
<keyword evidence="9" id="KW-0167">Capsid protein</keyword>
<keyword evidence="27" id="KW-0472">Membrane</keyword>
<evidence type="ECO:0000256" key="14">
    <source>
        <dbReference type="ARBA" id="ARBA00022706"/>
    </source>
</evidence>
<dbReference type="SUPFAM" id="SSF50494">
    <property type="entry name" value="Trypsin-like serine proteases"/>
    <property type="match status" value="1"/>
</dbReference>
<evidence type="ECO:0000256" key="7">
    <source>
        <dbReference type="ARBA" id="ARBA00022520"/>
    </source>
</evidence>
<evidence type="ECO:0000256" key="16">
    <source>
        <dbReference type="ARBA" id="ARBA00022741"/>
    </source>
</evidence>
<keyword evidence="12" id="KW-0808">Transferase</keyword>
<dbReference type="GO" id="GO:0004197">
    <property type="term" value="F:cysteine-type endopeptidase activity"/>
    <property type="evidence" value="ECO:0007669"/>
    <property type="project" value="InterPro"/>
</dbReference>
<keyword evidence="6" id="KW-1036">Host cytoplasmic vesicle</keyword>
<keyword evidence="30" id="KW-1160">Virus entry into host cell</keyword>
<evidence type="ECO:0000259" key="34">
    <source>
        <dbReference type="PROSITE" id="PS51874"/>
    </source>
</evidence>
<dbReference type="Pfam" id="PF22663">
    <property type="entry name" value="Rhv_5"/>
    <property type="match status" value="1"/>
</dbReference>
<dbReference type="Gene3D" id="1.20.960.20">
    <property type="match status" value="1"/>
</dbReference>
<dbReference type="CDD" id="cd00205">
    <property type="entry name" value="rhv_like"/>
    <property type="match status" value="2"/>
</dbReference>
<dbReference type="PRINTS" id="PR00918">
    <property type="entry name" value="CALICVIRUSNS"/>
</dbReference>
<evidence type="ECO:0000259" key="33">
    <source>
        <dbReference type="PROSITE" id="PS51218"/>
    </source>
</evidence>
<reference evidence="35" key="1">
    <citation type="submission" date="2016-08" db="EMBL/GenBank/DDBJ databases">
        <title>Identification of novel rosavirus species that infects diverse rodent species and causes multisystemic dissemination in mouse model.</title>
        <authorList>
            <person name="Lau S.K.P."/>
            <person name="Woo P.C.Y."/>
            <person name="Li K.S.M."/>
            <person name="Zhang H.-J."/>
            <person name="Fan R.Y.Y."/>
            <person name="Zhang A.J.X."/>
            <person name="Chan B.C.C."/>
            <person name="Lam C.S.F."/>
            <person name="Yip C.C.Y."/>
            <person name="Yuen M.-C."/>
            <person name="Chan K.-H."/>
            <person name="Chen Z.-W."/>
            <person name="Yuen K.-Y."/>
        </authorList>
    </citation>
    <scope>NUCLEOTIDE SEQUENCE</scope>
    <source>
        <strain evidence="35">RNYL1109081R</strain>
    </source>
</reference>
<evidence type="ECO:0000256" key="4">
    <source>
        <dbReference type="ARBA" id="ARBA00022448"/>
    </source>
</evidence>
<dbReference type="GO" id="GO:0039618">
    <property type="term" value="C:T=pseudo3 icosahedral viral capsid"/>
    <property type="evidence" value="ECO:0007669"/>
    <property type="project" value="UniProtKB-KW"/>
</dbReference>
<evidence type="ECO:0000256" key="20">
    <source>
        <dbReference type="ARBA" id="ARBA00022807"/>
    </source>
</evidence>
<dbReference type="GO" id="GO:0005524">
    <property type="term" value="F:ATP binding"/>
    <property type="evidence" value="ECO:0007669"/>
    <property type="project" value="UniProtKB-KW"/>
</dbReference>
<keyword evidence="20" id="KW-0788">Thiol protease</keyword>
<dbReference type="InterPro" id="IPR029053">
    <property type="entry name" value="Viral_coat"/>
</dbReference>
<dbReference type="GO" id="GO:0046718">
    <property type="term" value="P:symbiont entry into host cell"/>
    <property type="evidence" value="ECO:0007669"/>
    <property type="project" value="UniProtKB-KW"/>
</dbReference>
<dbReference type="EMBL" id="KX783422">
    <property type="protein sequence ID" value="AOQ26201.1"/>
    <property type="molecule type" value="Genomic_RNA"/>
</dbReference>
<dbReference type="Gene3D" id="3.40.50.300">
    <property type="entry name" value="P-loop containing nucleotide triphosphate hydrolases"/>
    <property type="match status" value="1"/>
</dbReference>
<sequence>MAGRNGNKTSAKHSVSGLPVTSAIASVLEPIPVVGQIAGAVQGLASSWLSSLTDGLLNSSAFEIGQSTATSDRLLEVSVGSTAMSSQDAVTVRDGWPGDGQIPRPIPPPIDKPTPLGPAGERLRTLAVVDWNQRKGFSDPFIDVFLPTELTRDSSTDPSNLFHPAADRHALMRSDLLVVVTVNANPFTSGLLLVVAVPNCPPVRSGQLVINPLSDSNKWIPAYFSRQQLTLFPHQFINLKTNNQATLVLPYVGMAPVMVHHHRYMYRVFVYEWSQLYRTPYTSNSPVTITLQAAVTNAEFYGLNTHRQLVTLFQNDSRLSQNQNAIVSTHPLTDCVVLAQGAQALMDTSYLPGRVTSFSQPLSVPTLMAITQEGWGGILVTPNYTKGTFLYGFPVDLKNVVFMKTYIGEMANLFSQWTGTINFHLMAVTTAMTRGRIAVCFSPGDTTEPKTMEQAMAGTVAFFDIGLNSTFTFPIPFISETVWRTLAEQATQRNQQFSYYPPTSRMGVVTVWLYNQIQSTAPGDTAPVVLLPFASAGSDFSFRLPTQNALGVPPYAPQQNWYGAVRYNYQLSGRPPTPPPGPDTVRFENGEKEGVVIHMGDSDAAQADAQPTQADVASQPACYGNLEPGQPVQVAPADAWEGVTGFVSHSSPDMLLENFLGRRRLYATIGIPDHTSDVNSWYAPIPIQIAWQRGEDFPTSARNIQHMFAYWQVDVRVDLQFQFHSEPNWQTIATIANIPPGADPYLDLAYMDQIAVQSRIYDFPFVTAPLSRSNNTISVVIPWQSPYNALAPWLGGWSNVANVYDDTAENQIQQSKGAGWGVVPFRELCYLGVLLSPSHSCTVNVFVSYHNVQCFIPQPFPQYGLWTAFPDGTQGVNRASHGEVVLHSLQQPFSLNNGKYKVVNGQTQYLFPVPVDKFVPLSVETRTRPSTRDLSAEVVEELTRFCIRDDSDDERPTRFESGELEWDDRYDSFDDYPHDWSWAAQPPRPYVAKRSWAGTSLTHWMIVCGEQECSLEQDGFDAVVRVKPLQAPCEFVESVPQCVWSQCLFLSKINYKFPNYHVLHNCTDFVENLTGVKCENSGKKVLASLALVGALSCAAAVAVSFEAPPREKTRSPRVYHKIQRCPALAEQPRITEDVADGKLAVRLAAFGVEGEVRSEWEPRNWIPRRRRTMSGDTCSWLPVREEGGPLKSLEQAGDQLASTLKKLDSALTPENVEILVNSAKTIGCASSSVDNLAAQVSKMLDKLPTVVSQTQKFVAKKCASVLLKLVGLLLVIFSSPNPLTIAGVLAMLLGEAVDAASPDWAGSIKRWFCKKLKIPLSVMDYAPPCPTLPLLDESQANVQQESPKAQSTGEKIVDMAKDFNVMTLSARNVEWILDKLKEFVEWLLATFTNWKKDAPEAQFMEQRHKIFELFADSVHAMDGQNINIGNVQKNKELTQKLMDLCSKVRDVTCLQILQRTYSNYCAVERKARQAQYSDRAEPVVVYLYGEPGCGKSLLSTILAKGFCKALGLDPKYQIYSQIPNSDFMDGYTGQAIHIIDDLGQDPEGKDWQNFCQMVSTVKFLPNMADLEQKGIPYSSKIVIATSNFSDPTYCSARAPAALVRRIRFPVNVKVRHDTRLNARHALTPTGPCAHPCFRALCPLMDGAVSMTLTRDAQKQISFFDLFDAVLAEVHNRAGVHDQISQICFENPIVREWEVEPDTFSLNLQDLEKANFKSIDSTCEPEPIRLPETVSELKLPWFTKLLNPDPNQTWVTVAKVAAVLSLVTSVLGVGFIIYKAVSSKESEEGAYSGLKKAAKRAPKPPALSPPKVQYEGLPQIYNPVSKNCFPIQFFDREPQMGCGWYTLTALGVFDRTYVCNAHGFRYNKYIQIRGRQYAIEDLKMRRVERNGHKTDVMIFSLPDGPCVKNILKFLRKSPDLAASRSPAVISVRSKYNLEVLATGIQHFGSLDMSGEQLFGILRYRAVTAPGYCGAPLISYDPAHEQVLGIHMASNGAGIAYGSSIFQTDFAEAKAEGLREYAGPGLKVHVPTHSKLHPSPAYGAFPVDKEPAVLTQRDERLLNVKLDDVLFSKYKSDMKEPFPGLEIGREIVRNRLKALIPNPLPQITLQEAIDGIDGMDGIDMNQSPGVPYIAEGISRRSLFTLVDDHWVPCERLAKDVAACSADPQLGHFATFLKDELRTKQKVQDGKTRVVEAGNLAHVLVGRKIFGNLFALFNSNPGFQTMCGVGGDPDTLWTELYHPLSQKRFVFDYDYSGFDGSVPTCAFDALADVLKDFVEGEEDVRKYIHSISQSFHHYKGKLWRLDGAMPSGCCGTSVFNSLINAMLLFSCFSQICPDFQSDEPLVIAYGDDVLVGTNQDLLPSKVAAWVNKNTTFCITPADKGDTFNDETDIHQCQFLKRHFTPDPDFPHLIHPTIEPATYEQSVMWQRTGDFQETINSLAQLVWHRGPYTYRKWCNAIAAKCDEGGHQIPYFPPFSLLRHNWLMKFEVMVPA</sequence>
<dbReference type="InterPro" id="IPR000199">
    <property type="entry name" value="Peptidase_C3A/C3B_picornavir"/>
</dbReference>
<evidence type="ECO:0000259" key="32">
    <source>
        <dbReference type="PROSITE" id="PS50507"/>
    </source>
</evidence>
<accession>A0A1C9LUM6</accession>
<dbReference type="GO" id="GO:0015267">
    <property type="term" value="F:channel activity"/>
    <property type="evidence" value="ECO:0007669"/>
    <property type="project" value="UniProtKB-KW"/>
</dbReference>
<keyword evidence="29" id="KW-0449">Lipoprotein</keyword>
<evidence type="ECO:0000256" key="10">
    <source>
        <dbReference type="ARBA" id="ARBA00022581"/>
    </source>
</evidence>
<evidence type="ECO:0000256" key="5">
    <source>
        <dbReference type="ARBA" id="ARBA00022484"/>
    </source>
</evidence>
<feature type="domain" description="Peptidase C3" evidence="34">
    <location>
        <begin position="1813"/>
        <end position="2008"/>
    </location>
</feature>
<dbReference type="InterPro" id="IPR000605">
    <property type="entry name" value="Helicase_SF3_ssDNA/RNA_vir"/>
</dbReference>
<keyword evidence="13" id="KW-0548">Nucleotidyltransferase</keyword>
<keyword evidence="26" id="KW-0406">Ion transport</keyword>
<dbReference type="InterPro" id="IPR044067">
    <property type="entry name" value="PCV_3C_PRO"/>
</dbReference>
<evidence type="ECO:0000256" key="19">
    <source>
        <dbReference type="ARBA" id="ARBA00022806"/>
    </source>
</evidence>
<dbReference type="InterPro" id="IPR014759">
    <property type="entry name" value="Helicase_SF3_ssRNA_vir"/>
</dbReference>
<dbReference type="SUPFAM" id="SSF88633">
    <property type="entry name" value="Positive stranded ssRNA viruses"/>
    <property type="match status" value="2"/>
</dbReference>
<evidence type="ECO:0000313" key="35">
    <source>
        <dbReference type="EMBL" id="AOQ26201.1"/>
    </source>
</evidence>
<keyword evidence="10" id="KW-0945">Host-virus interaction</keyword>
<evidence type="ECO:0000256" key="31">
    <source>
        <dbReference type="ARBA" id="ARBA00023303"/>
    </source>
</evidence>
<evidence type="ECO:0000256" key="12">
    <source>
        <dbReference type="ARBA" id="ARBA00022679"/>
    </source>
</evidence>